<evidence type="ECO:0000313" key="6">
    <source>
        <dbReference type="EMBL" id="KAF2122994.1"/>
    </source>
</evidence>
<dbReference type="InterPro" id="IPR051127">
    <property type="entry name" value="Fungal_SecMet_Regulators"/>
</dbReference>
<keyword evidence="4" id="KW-0539">Nucleus</keyword>
<dbReference type="CDD" id="cd00067">
    <property type="entry name" value="GAL4"/>
    <property type="match status" value="1"/>
</dbReference>
<dbReference type="OrthoDB" id="2123952at2759"/>
<evidence type="ECO:0000256" key="4">
    <source>
        <dbReference type="ARBA" id="ARBA00023242"/>
    </source>
</evidence>
<dbReference type="GO" id="GO:0006351">
    <property type="term" value="P:DNA-templated transcription"/>
    <property type="evidence" value="ECO:0007669"/>
    <property type="project" value="InterPro"/>
</dbReference>
<proteinExistence type="predicted"/>
<evidence type="ECO:0000256" key="3">
    <source>
        <dbReference type="ARBA" id="ARBA00023163"/>
    </source>
</evidence>
<dbReference type="GO" id="GO:0003677">
    <property type="term" value="F:DNA binding"/>
    <property type="evidence" value="ECO:0007669"/>
    <property type="project" value="InterPro"/>
</dbReference>
<evidence type="ECO:0000259" key="5">
    <source>
        <dbReference type="SMART" id="SM00066"/>
    </source>
</evidence>
<keyword evidence="7" id="KW-1185">Reference proteome</keyword>
<dbReference type="Gene3D" id="4.10.240.10">
    <property type="entry name" value="Zn(2)-C6 fungal-type DNA-binding domain"/>
    <property type="match status" value="1"/>
</dbReference>
<dbReference type="CDD" id="cd12148">
    <property type="entry name" value="fungal_TF_MHR"/>
    <property type="match status" value="1"/>
</dbReference>
<evidence type="ECO:0000256" key="2">
    <source>
        <dbReference type="ARBA" id="ARBA00023015"/>
    </source>
</evidence>
<dbReference type="SUPFAM" id="SSF57701">
    <property type="entry name" value="Zn2/Cys6 DNA-binding domain"/>
    <property type="match status" value="1"/>
</dbReference>
<keyword evidence="1" id="KW-0479">Metal-binding</keyword>
<dbReference type="Proteomes" id="UP000799770">
    <property type="component" value="Unassembled WGS sequence"/>
</dbReference>
<keyword evidence="2" id="KW-0805">Transcription regulation</keyword>
<reference evidence="6" key="1">
    <citation type="journal article" date="2020" name="Stud. Mycol.">
        <title>101 Dothideomycetes genomes: a test case for predicting lifestyles and emergence of pathogens.</title>
        <authorList>
            <person name="Haridas S."/>
            <person name="Albert R."/>
            <person name="Binder M."/>
            <person name="Bloem J."/>
            <person name="Labutti K."/>
            <person name="Salamov A."/>
            <person name="Andreopoulos B."/>
            <person name="Baker S."/>
            <person name="Barry K."/>
            <person name="Bills G."/>
            <person name="Bluhm B."/>
            <person name="Cannon C."/>
            <person name="Castanera R."/>
            <person name="Culley D."/>
            <person name="Daum C."/>
            <person name="Ezra D."/>
            <person name="Gonzalez J."/>
            <person name="Henrissat B."/>
            <person name="Kuo A."/>
            <person name="Liang C."/>
            <person name="Lipzen A."/>
            <person name="Lutzoni F."/>
            <person name="Magnuson J."/>
            <person name="Mondo S."/>
            <person name="Nolan M."/>
            <person name="Ohm R."/>
            <person name="Pangilinan J."/>
            <person name="Park H.-J."/>
            <person name="Ramirez L."/>
            <person name="Alfaro M."/>
            <person name="Sun H."/>
            <person name="Tritt A."/>
            <person name="Yoshinaga Y."/>
            <person name="Zwiers L.-H."/>
            <person name="Turgeon B."/>
            <person name="Goodwin S."/>
            <person name="Spatafora J."/>
            <person name="Crous P."/>
            <person name="Grigoriev I."/>
        </authorList>
    </citation>
    <scope>NUCLEOTIDE SEQUENCE</scope>
    <source>
        <strain evidence="6">CBS 627.86</strain>
    </source>
</reference>
<dbReference type="InterPro" id="IPR001138">
    <property type="entry name" value="Zn2Cys6_DnaBD"/>
</dbReference>
<dbReference type="GO" id="GO:0000981">
    <property type="term" value="F:DNA-binding transcription factor activity, RNA polymerase II-specific"/>
    <property type="evidence" value="ECO:0007669"/>
    <property type="project" value="InterPro"/>
</dbReference>
<evidence type="ECO:0000313" key="7">
    <source>
        <dbReference type="Proteomes" id="UP000799770"/>
    </source>
</evidence>
<accession>A0A6A5ZVJ5</accession>
<protein>
    <recommendedName>
        <fullName evidence="5">Zn(2)-C6 fungal-type domain-containing protein</fullName>
    </recommendedName>
</protein>
<dbReference type="SMART" id="SM00066">
    <property type="entry name" value="GAL4"/>
    <property type="match status" value="1"/>
</dbReference>
<sequence length="502" mass="57109">MSRNLGTRSQPLQKRQRASRACDFCHARGLKCRRSMSERTSQLESLVSCLTCLDYGAQCTINRPIRRRGRKPALPRSDALIDGQEHTLHLRNRLGSEECSADTVSAAVDFRSLHVVRRLVRIYRDTMYQCYFPFLPEKDLLTRWNDTIPDAEGPSYMLLMALCAVSSQTASLNAVFDHTLLEGLPLPDSEQYFFEAISKIPVRIAQSQDLDYLRSFGLLAVYSLQRGNHSDLHRYLGLYHALVAQHGFHEESRWPEHLAISDVDDRRRLFWCVYRLEIHSACVLGHVVRMPEAQVSVLYPRITPAMESETQAWTAGWDYITDLFRFLEYAIFSLRGCKNRKAVLSVFCERPSPTTLLDSLARLKASKPRMLLDLDDPSGAYQSNRCKYMAVQITCTETLVNIMALLYCQAPAREIMDIAEAFLEEVDKASLIMFKVAGSQIVHQLLGVGHMLFNASRYENGRHWAEAKRLIAFLGDLVKGLEHDIPSAAEAGERLQRLAETS</sequence>
<dbReference type="AlphaFoldDB" id="A0A6A5ZVJ5"/>
<gene>
    <name evidence="6" type="ORF">BDV96DRAFT_13219</name>
</gene>
<keyword evidence="3" id="KW-0804">Transcription</keyword>
<dbReference type="PANTHER" id="PTHR47424:SF6">
    <property type="entry name" value="PROLINE UTILIZATION TRANS-ACTIVATOR"/>
    <property type="match status" value="1"/>
</dbReference>
<dbReference type="PANTHER" id="PTHR47424">
    <property type="entry name" value="REGULATORY PROTEIN GAL4"/>
    <property type="match status" value="1"/>
</dbReference>
<dbReference type="EMBL" id="ML977310">
    <property type="protein sequence ID" value="KAF2122994.1"/>
    <property type="molecule type" value="Genomic_DNA"/>
</dbReference>
<dbReference type="InterPro" id="IPR036864">
    <property type="entry name" value="Zn2-C6_fun-type_DNA-bd_sf"/>
</dbReference>
<name>A0A6A5ZVJ5_9PLEO</name>
<dbReference type="GO" id="GO:0008270">
    <property type="term" value="F:zinc ion binding"/>
    <property type="evidence" value="ECO:0007669"/>
    <property type="project" value="InterPro"/>
</dbReference>
<dbReference type="Pfam" id="PF04082">
    <property type="entry name" value="Fungal_trans"/>
    <property type="match status" value="1"/>
</dbReference>
<organism evidence="6 7">
    <name type="scientific">Lophiotrema nucula</name>
    <dbReference type="NCBI Taxonomy" id="690887"/>
    <lineage>
        <taxon>Eukaryota</taxon>
        <taxon>Fungi</taxon>
        <taxon>Dikarya</taxon>
        <taxon>Ascomycota</taxon>
        <taxon>Pezizomycotina</taxon>
        <taxon>Dothideomycetes</taxon>
        <taxon>Pleosporomycetidae</taxon>
        <taxon>Pleosporales</taxon>
        <taxon>Lophiotremataceae</taxon>
        <taxon>Lophiotrema</taxon>
    </lineage>
</organism>
<evidence type="ECO:0000256" key="1">
    <source>
        <dbReference type="ARBA" id="ARBA00022723"/>
    </source>
</evidence>
<dbReference type="InterPro" id="IPR007219">
    <property type="entry name" value="XnlR_reg_dom"/>
</dbReference>
<feature type="domain" description="Zn(2)-C6 fungal-type" evidence="5">
    <location>
        <begin position="16"/>
        <end position="70"/>
    </location>
</feature>